<evidence type="ECO:0000313" key="2">
    <source>
        <dbReference type="EMBL" id="MBC5721920.1"/>
    </source>
</evidence>
<name>A0A8J6J7I2_9FIRM</name>
<dbReference type="Proteomes" id="UP000628736">
    <property type="component" value="Unassembled WGS sequence"/>
</dbReference>
<evidence type="ECO:0000313" key="3">
    <source>
        <dbReference type="Proteomes" id="UP000628736"/>
    </source>
</evidence>
<gene>
    <name evidence="2" type="ORF">H8S11_03685</name>
</gene>
<sequence length="151" mass="17814">MKNYVRIDEANRQIIMDRTFSRLSKIVGSEEYNLLQRARQDYEGFHVVTRTIRRNDKKECYRGLTYDYMERYILLHDKADERKKEFDELRLIAECHSKRYPVIKQWFLQQYPEIAKFGMPDLPESPAAEQAPANAAPAAPLEDMQQVDPAA</sequence>
<feature type="region of interest" description="Disordered" evidence="1">
    <location>
        <begin position="120"/>
        <end position="151"/>
    </location>
</feature>
<dbReference type="RefSeq" id="WP_186852234.1">
    <property type="nucleotide sequence ID" value="NZ_JACOPO010000002.1"/>
</dbReference>
<reference evidence="2" key="1">
    <citation type="submission" date="2020-08" db="EMBL/GenBank/DDBJ databases">
        <title>Genome public.</title>
        <authorList>
            <person name="Liu C."/>
            <person name="Sun Q."/>
        </authorList>
    </citation>
    <scope>NUCLEOTIDE SEQUENCE</scope>
    <source>
        <strain evidence="2">NSJ-23</strain>
    </source>
</reference>
<keyword evidence="3" id="KW-1185">Reference proteome</keyword>
<proteinExistence type="predicted"/>
<accession>A0A8J6J7I2</accession>
<organism evidence="2 3">
    <name type="scientific">Flintibacter hominis</name>
    <dbReference type="NCBI Taxonomy" id="2763048"/>
    <lineage>
        <taxon>Bacteria</taxon>
        <taxon>Bacillati</taxon>
        <taxon>Bacillota</taxon>
        <taxon>Clostridia</taxon>
        <taxon>Eubacteriales</taxon>
        <taxon>Flintibacter</taxon>
    </lineage>
</organism>
<feature type="compositionally biased region" description="Low complexity" evidence="1">
    <location>
        <begin position="124"/>
        <end position="140"/>
    </location>
</feature>
<dbReference type="EMBL" id="JACOPO010000002">
    <property type="protein sequence ID" value="MBC5721920.1"/>
    <property type="molecule type" value="Genomic_DNA"/>
</dbReference>
<evidence type="ECO:0000256" key="1">
    <source>
        <dbReference type="SAM" id="MobiDB-lite"/>
    </source>
</evidence>
<dbReference type="AlphaFoldDB" id="A0A8J6J7I2"/>
<protein>
    <submittedName>
        <fullName evidence="2">Uncharacterized protein</fullName>
    </submittedName>
</protein>
<comment type="caution">
    <text evidence="2">The sequence shown here is derived from an EMBL/GenBank/DDBJ whole genome shotgun (WGS) entry which is preliminary data.</text>
</comment>